<comment type="caution">
    <text evidence="3">The sequence shown here is derived from an EMBL/GenBank/DDBJ whole genome shotgun (WGS) entry which is preliminary data.</text>
</comment>
<keyword evidence="1" id="KW-0677">Repeat</keyword>
<dbReference type="InterPro" id="IPR050708">
    <property type="entry name" value="T6SS_VgrG/RHS"/>
</dbReference>
<dbReference type="NCBIfam" id="TIGR01643">
    <property type="entry name" value="YD_repeat_2x"/>
    <property type="match status" value="3"/>
</dbReference>
<keyword evidence="4" id="KW-1185">Reference proteome</keyword>
<dbReference type="Pfam" id="PF25023">
    <property type="entry name" value="TEN_YD-shell"/>
    <property type="match status" value="1"/>
</dbReference>
<dbReference type="Gene3D" id="2.180.10.10">
    <property type="entry name" value="RHS repeat-associated core"/>
    <property type="match status" value="2"/>
</dbReference>
<reference evidence="3" key="1">
    <citation type="submission" date="2020-06" db="EMBL/GenBank/DDBJ databases">
        <title>Novel chitinolytic bacterium.</title>
        <authorList>
            <person name="Ungkulpasvich U."/>
            <person name="Kosugi A."/>
            <person name="Uke A."/>
        </authorList>
    </citation>
    <scope>NUCLEOTIDE SEQUENCE</scope>
    <source>
        <strain evidence="3">UUS1-1</strain>
    </source>
</reference>
<dbReference type="PANTHER" id="PTHR32305:SF15">
    <property type="entry name" value="PROTEIN RHSA-RELATED"/>
    <property type="match status" value="1"/>
</dbReference>
<protein>
    <submittedName>
        <fullName evidence="3">RHS repeat protein</fullName>
    </submittedName>
</protein>
<sequence>MYVIFYDEVGNEVKVRDPRGFETVKEYDPLKRLTKIIYPEGNEEQFEYDKNNNRIAYINGKYFRTEYSYDRYNRLTEVREPEGRLTTYRYDRWGNMTQMIDPLGHVTNYRYDELNRLLEEVNAEQQVVTYRYDAVGNRVWSRDRNGTVGEYEYLPNNLLKKVVLTKEDPVAGRKTQILAYDYDEAGFRKRAQVDGLVTEYNTTGGVYEPDPYGRIYRETKSFAGKTSTVEYRYDVMGRITGVKYPTGQWVNYEYNTLGELTKVPGFIDEAPRYDQGGFLVGLTAANRITTSYEYDRNGRLTNLNYNNQSSELLKGYSLAYDGANNIVRKNDDTFVYDGLNQLLFANLKGKFEVDGKAEVQKVGRVLFDYTRDGILDFAISQFELIELDYAAGSIGVDLLGTFPVTRVTLYPNNPNHRVEARHLSLYGSLDGFEYEKIDGWTLEKKENGVLELVLTNPP</sequence>
<feature type="domain" description="Teneurin-like YD-shell" evidence="2">
    <location>
        <begin position="24"/>
        <end position="181"/>
    </location>
</feature>
<proteinExistence type="predicted"/>
<evidence type="ECO:0000256" key="1">
    <source>
        <dbReference type="ARBA" id="ARBA00022737"/>
    </source>
</evidence>
<dbReference type="AlphaFoldDB" id="A0A8J6I4J7"/>
<name>A0A8J6I4J7_9FIRM</name>
<dbReference type="PANTHER" id="PTHR32305">
    <property type="match status" value="1"/>
</dbReference>
<organism evidence="3 4">
    <name type="scientific">Capillibacterium thermochitinicola</name>
    <dbReference type="NCBI Taxonomy" id="2699427"/>
    <lineage>
        <taxon>Bacteria</taxon>
        <taxon>Bacillati</taxon>
        <taxon>Bacillota</taxon>
        <taxon>Capillibacterium</taxon>
    </lineage>
</organism>
<evidence type="ECO:0000259" key="2">
    <source>
        <dbReference type="Pfam" id="PF25023"/>
    </source>
</evidence>
<accession>A0A8J6I4J7</accession>
<evidence type="ECO:0000313" key="4">
    <source>
        <dbReference type="Proteomes" id="UP000657177"/>
    </source>
</evidence>
<dbReference type="Proteomes" id="UP000657177">
    <property type="component" value="Unassembled WGS sequence"/>
</dbReference>
<dbReference type="InterPro" id="IPR056823">
    <property type="entry name" value="TEN-like_YD-shell"/>
</dbReference>
<gene>
    <name evidence="3" type="ORF">G5B42_11110</name>
</gene>
<dbReference type="InterPro" id="IPR006530">
    <property type="entry name" value="YD"/>
</dbReference>
<dbReference type="EMBL" id="JAAKDE010000047">
    <property type="protein sequence ID" value="MBA2134077.1"/>
    <property type="molecule type" value="Genomic_DNA"/>
</dbReference>
<dbReference type="RefSeq" id="WP_181340541.1">
    <property type="nucleotide sequence ID" value="NZ_JAAKDE010000047.1"/>
</dbReference>
<evidence type="ECO:0000313" key="3">
    <source>
        <dbReference type="EMBL" id="MBA2134077.1"/>
    </source>
</evidence>